<feature type="transmembrane region" description="Helical" evidence="1">
    <location>
        <begin position="12"/>
        <end position="33"/>
    </location>
</feature>
<comment type="caution">
    <text evidence="2">The sequence shown here is derived from an EMBL/GenBank/DDBJ whole genome shotgun (WGS) entry which is preliminary data.</text>
</comment>
<name>A0A1E5KZW7_9ENTE</name>
<proteinExistence type="predicted"/>
<gene>
    <name evidence="2" type="ORF">BCR26_09630</name>
</gene>
<evidence type="ECO:0000256" key="1">
    <source>
        <dbReference type="SAM" id="Phobius"/>
    </source>
</evidence>
<organism evidence="2 3">
    <name type="scientific">Enterococcus rivorum</name>
    <dbReference type="NCBI Taxonomy" id="762845"/>
    <lineage>
        <taxon>Bacteria</taxon>
        <taxon>Bacillati</taxon>
        <taxon>Bacillota</taxon>
        <taxon>Bacilli</taxon>
        <taxon>Lactobacillales</taxon>
        <taxon>Enterococcaceae</taxon>
        <taxon>Enterococcus</taxon>
    </lineage>
</organism>
<keyword evidence="3" id="KW-1185">Reference proteome</keyword>
<accession>A0A1E5KZW7</accession>
<dbReference type="Proteomes" id="UP000095256">
    <property type="component" value="Unassembled WGS sequence"/>
</dbReference>
<keyword evidence="1" id="KW-0472">Membrane</keyword>
<keyword evidence="1" id="KW-1133">Transmembrane helix</keyword>
<protein>
    <submittedName>
        <fullName evidence="2">Uncharacterized protein</fullName>
    </submittedName>
</protein>
<sequence length="74" mass="8258">MEVIKMGQQSIFVKILMVIGFFFAASIILSIVMGLLGGLLWFGIKVVLPIAIIVWIVKAISGPSNRNRCGRRYY</sequence>
<reference evidence="2 3" key="1">
    <citation type="submission" date="2016-09" db="EMBL/GenBank/DDBJ databases">
        <authorList>
            <person name="Capua I."/>
            <person name="De Benedictis P."/>
            <person name="Joannis T."/>
            <person name="Lombin L.H."/>
            <person name="Cattoli G."/>
        </authorList>
    </citation>
    <scope>NUCLEOTIDE SEQUENCE [LARGE SCALE GENOMIC DNA]</scope>
    <source>
        <strain evidence="2 3">LMG 25899</strain>
    </source>
</reference>
<keyword evidence="1" id="KW-0812">Transmembrane</keyword>
<dbReference type="EMBL" id="MIEK01000007">
    <property type="protein sequence ID" value="OEH83462.1"/>
    <property type="molecule type" value="Genomic_DNA"/>
</dbReference>
<feature type="transmembrane region" description="Helical" evidence="1">
    <location>
        <begin position="39"/>
        <end position="57"/>
    </location>
</feature>
<evidence type="ECO:0000313" key="2">
    <source>
        <dbReference type="EMBL" id="OEH83462.1"/>
    </source>
</evidence>
<dbReference type="AlphaFoldDB" id="A0A1E5KZW7"/>
<evidence type="ECO:0000313" key="3">
    <source>
        <dbReference type="Proteomes" id="UP000095256"/>
    </source>
</evidence>